<feature type="chain" id="PRO_5040910490" evidence="7">
    <location>
        <begin position="23"/>
        <end position="299"/>
    </location>
</feature>
<evidence type="ECO:0000313" key="8">
    <source>
        <dbReference type="EMBL" id="GMF29354.1"/>
    </source>
</evidence>
<comment type="subcellular location">
    <subcellularLocation>
        <location evidence="1">Secreted</location>
    </subcellularLocation>
</comment>
<sequence>MNFVHKMLRSLLLVMLVTFANAKDPPRATFEEAPIATAIPDSSLFVLVNSTECDPEAIAIIYKLYERNTMVFQTCVSESKFKVFPFSGTFPTTEQIETMGRSLACRALFSSALLAGIPECNMGGFPLRAAAETQLKITVDMKNFPMSPTVIPSTERFVEMMYWRRNVNRAEAAGLPCDNKSKLYAEFASNLYTITTDGLVRLTAGMKVEYRPDVDSSFSQEQIMSLPELPILSGSGSFDSSVGSAASSASSDTVIAENPKTVPGIPPADEASSNGAGHLLGNHFRVGIVVATVVIFSLV</sequence>
<evidence type="ECO:0000256" key="1">
    <source>
        <dbReference type="ARBA" id="ARBA00004613"/>
    </source>
</evidence>
<dbReference type="InterPro" id="IPR036470">
    <property type="entry name" value="Elicitin_sf"/>
</dbReference>
<dbReference type="EMBL" id="BSXW01000771">
    <property type="protein sequence ID" value="GMF29354.1"/>
    <property type="molecule type" value="Genomic_DNA"/>
</dbReference>
<dbReference type="Pfam" id="PF00964">
    <property type="entry name" value="Elicitin"/>
    <property type="match status" value="1"/>
</dbReference>
<evidence type="ECO:0000313" key="9">
    <source>
        <dbReference type="Proteomes" id="UP001165083"/>
    </source>
</evidence>
<keyword evidence="5" id="KW-1015">Disulfide bond</keyword>
<dbReference type="AlphaFoldDB" id="A0A9W6UC78"/>
<evidence type="ECO:0000256" key="6">
    <source>
        <dbReference type="SAM" id="MobiDB-lite"/>
    </source>
</evidence>
<evidence type="ECO:0000256" key="2">
    <source>
        <dbReference type="ARBA" id="ARBA00009544"/>
    </source>
</evidence>
<keyword evidence="3" id="KW-0964">Secreted</keyword>
<name>A0A9W6UC78_9STRA</name>
<keyword evidence="4" id="KW-0928">Hypersensitive response elicitation</keyword>
<gene>
    <name evidence="8" type="ORF">Plil01_001244600</name>
</gene>
<protein>
    <submittedName>
        <fullName evidence="8">Unnamed protein product</fullName>
    </submittedName>
</protein>
<dbReference type="Gene3D" id="1.10.239.10">
    <property type="entry name" value="Elicitin domain"/>
    <property type="match status" value="1"/>
</dbReference>
<evidence type="ECO:0000256" key="7">
    <source>
        <dbReference type="SAM" id="SignalP"/>
    </source>
</evidence>
<evidence type="ECO:0000256" key="3">
    <source>
        <dbReference type="ARBA" id="ARBA00022525"/>
    </source>
</evidence>
<accession>A0A9W6UC78</accession>
<dbReference type="OrthoDB" id="112375at2759"/>
<dbReference type="SMART" id="SM01187">
    <property type="entry name" value="Elicitin"/>
    <property type="match status" value="1"/>
</dbReference>
<dbReference type="GO" id="GO:0052040">
    <property type="term" value="P:symbiont-mediated perturbation of host programmed cell death"/>
    <property type="evidence" value="ECO:0007669"/>
    <property type="project" value="UniProtKB-KW"/>
</dbReference>
<proteinExistence type="inferred from homology"/>
<dbReference type="SUPFAM" id="SSF48647">
    <property type="entry name" value="Fungal elicitin"/>
    <property type="match status" value="1"/>
</dbReference>
<dbReference type="Proteomes" id="UP001165083">
    <property type="component" value="Unassembled WGS sequence"/>
</dbReference>
<dbReference type="GO" id="GO:0005576">
    <property type="term" value="C:extracellular region"/>
    <property type="evidence" value="ECO:0007669"/>
    <property type="project" value="UniProtKB-SubCell"/>
</dbReference>
<feature type="signal peptide" evidence="7">
    <location>
        <begin position="1"/>
        <end position="22"/>
    </location>
</feature>
<dbReference type="InterPro" id="IPR002200">
    <property type="entry name" value="Elicitin"/>
</dbReference>
<reference evidence="8" key="1">
    <citation type="submission" date="2023-04" db="EMBL/GenBank/DDBJ databases">
        <title>Phytophthora lilii NBRC 32176.</title>
        <authorList>
            <person name="Ichikawa N."/>
            <person name="Sato H."/>
            <person name="Tonouchi N."/>
        </authorList>
    </citation>
    <scope>NUCLEOTIDE SEQUENCE</scope>
    <source>
        <strain evidence="8">NBRC 32176</strain>
    </source>
</reference>
<comment type="caution">
    <text evidence="8">The sequence shown here is derived from an EMBL/GenBank/DDBJ whole genome shotgun (WGS) entry which is preliminary data.</text>
</comment>
<keyword evidence="7" id="KW-0732">Signal</keyword>
<feature type="region of interest" description="Disordered" evidence="6">
    <location>
        <begin position="249"/>
        <end position="270"/>
    </location>
</feature>
<organism evidence="8 9">
    <name type="scientific">Phytophthora lilii</name>
    <dbReference type="NCBI Taxonomy" id="2077276"/>
    <lineage>
        <taxon>Eukaryota</taxon>
        <taxon>Sar</taxon>
        <taxon>Stramenopiles</taxon>
        <taxon>Oomycota</taxon>
        <taxon>Peronosporomycetes</taxon>
        <taxon>Peronosporales</taxon>
        <taxon>Peronosporaceae</taxon>
        <taxon>Phytophthora</taxon>
    </lineage>
</organism>
<keyword evidence="9" id="KW-1185">Reference proteome</keyword>
<comment type="similarity">
    <text evidence="2">Belongs to the elicitin family.</text>
</comment>
<evidence type="ECO:0000256" key="5">
    <source>
        <dbReference type="ARBA" id="ARBA00023157"/>
    </source>
</evidence>
<evidence type="ECO:0000256" key="4">
    <source>
        <dbReference type="ARBA" id="ARBA00022978"/>
    </source>
</evidence>